<dbReference type="InterPro" id="IPR003423">
    <property type="entry name" value="OMP_efflux"/>
</dbReference>
<protein>
    <submittedName>
        <fullName evidence="3">TolC family protein</fullName>
    </submittedName>
</protein>
<keyword evidence="2" id="KW-0732">Signal</keyword>
<dbReference type="EMBL" id="JBHRSV010000005">
    <property type="protein sequence ID" value="MFC2925630.1"/>
    <property type="molecule type" value="Genomic_DNA"/>
</dbReference>
<dbReference type="PANTHER" id="PTHR30203:SF24">
    <property type="entry name" value="BLR4935 PROTEIN"/>
    <property type="match status" value="1"/>
</dbReference>
<keyword evidence="4" id="KW-1185">Reference proteome</keyword>
<dbReference type="Proteomes" id="UP001595379">
    <property type="component" value="Unassembled WGS sequence"/>
</dbReference>
<accession>A0ABV6ZW14</accession>
<gene>
    <name evidence="3" type="ORF">ACFOOR_05895</name>
</gene>
<organism evidence="3 4">
    <name type="scientific">Hyphobacterium vulgare</name>
    <dbReference type="NCBI Taxonomy" id="1736751"/>
    <lineage>
        <taxon>Bacteria</taxon>
        <taxon>Pseudomonadati</taxon>
        <taxon>Pseudomonadota</taxon>
        <taxon>Alphaproteobacteria</taxon>
        <taxon>Maricaulales</taxon>
        <taxon>Maricaulaceae</taxon>
        <taxon>Hyphobacterium</taxon>
    </lineage>
</organism>
<dbReference type="PANTHER" id="PTHR30203">
    <property type="entry name" value="OUTER MEMBRANE CATION EFFLUX PROTEIN"/>
    <property type="match status" value="1"/>
</dbReference>
<feature type="chain" id="PRO_5045101394" evidence="2">
    <location>
        <begin position="25"/>
        <end position="419"/>
    </location>
</feature>
<comment type="similarity">
    <text evidence="1">Belongs to the outer membrane factor (OMF) (TC 1.B.17) family.</text>
</comment>
<evidence type="ECO:0000256" key="1">
    <source>
        <dbReference type="ARBA" id="ARBA00007613"/>
    </source>
</evidence>
<evidence type="ECO:0000313" key="3">
    <source>
        <dbReference type="EMBL" id="MFC2925630.1"/>
    </source>
</evidence>
<evidence type="ECO:0000313" key="4">
    <source>
        <dbReference type="Proteomes" id="UP001595379"/>
    </source>
</evidence>
<comment type="caution">
    <text evidence="3">The sequence shown here is derived from an EMBL/GenBank/DDBJ whole genome shotgun (WGS) entry which is preliminary data.</text>
</comment>
<dbReference type="Pfam" id="PF02321">
    <property type="entry name" value="OEP"/>
    <property type="match status" value="1"/>
</dbReference>
<feature type="signal peptide" evidence="2">
    <location>
        <begin position="1"/>
        <end position="24"/>
    </location>
</feature>
<sequence>MNIVKRARLCALLGAVSLSGPALSLEEPTSGFDREAAVSLALANAPGIEAAALEAEASGALIAGAGLRPNPTLEIESDTIAGTAGNYLLNAGETSVALLQPLERGGDAEARVRLAQREFGAVALAQSSLEADLVRDVELAFVALQAATARFEVAIGRREAVASFAEVVERRVQAARDPVMARSRVAARLAEAEIDVQAARREVLRQSSGLASYWAASQAPAVELESFFTRGEAPAPGRALETADLRRLRAERDIRDARLQVETARAIPDATVGLTGRHLASTDDLTVGFRFAIPLQVWNANRAEIESARIAAQATDARISAALRDWERNEELNRSRRVSAAEEVLSLETTVIPTLEEALWSARSGYERGVFSILDVFDTQRALADARSRRVDALQALHEADIHLLRLYASPRPAGPQQD</sequence>
<dbReference type="SUPFAM" id="SSF56954">
    <property type="entry name" value="Outer membrane efflux proteins (OEP)"/>
    <property type="match status" value="1"/>
</dbReference>
<dbReference type="Gene3D" id="1.20.1600.10">
    <property type="entry name" value="Outer membrane efflux proteins (OEP)"/>
    <property type="match status" value="1"/>
</dbReference>
<reference evidence="4" key="1">
    <citation type="journal article" date="2019" name="Int. J. Syst. Evol. Microbiol.">
        <title>The Global Catalogue of Microorganisms (GCM) 10K type strain sequencing project: providing services to taxonomists for standard genome sequencing and annotation.</title>
        <authorList>
            <consortium name="The Broad Institute Genomics Platform"/>
            <consortium name="The Broad Institute Genome Sequencing Center for Infectious Disease"/>
            <person name="Wu L."/>
            <person name="Ma J."/>
        </authorList>
    </citation>
    <scope>NUCLEOTIDE SEQUENCE [LARGE SCALE GENOMIC DNA]</scope>
    <source>
        <strain evidence="4">KCTC 52487</strain>
    </source>
</reference>
<proteinExistence type="inferred from homology"/>
<dbReference type="InterPro" id="IPR010131">
    <property type="entry name" value="MdtP/NodT-like"/>
</dbReference>
<dbReference type="RefSeq" id="WP_236956564.1">
    <property type="nucleotide sequence ID" value="NZ_JBHRSV010000005.1"/>
</dbReference>
<name>A0ABV6ZW14_9PROT</name>
<evidence type="ECO:0000256" key="2">
    <source>
        <dbReference type="SAM" id="SignalP"/>
    </source>
</evidence>